<dbReference type="GO" id="GO:0005886">
    <property type="term" value="C:plasma membrane"/>
    <property type="evidence" value="ECO:0007669"/>
    <property type="project" value="UniProtKB-SubCell"/>
</dbReference>
<sequence>MNINGIKLLSSRAVSKLGDVFYDYGNSTWIASMGGLGQKILGIYQIVELLVSIVLNPFGGALADRFQRRKILLITDAICAIMCFLLSFIGDDKVMVYGLIVANAILAVSNAFSSPAYKSYIPEIVDKADIITYNANLETIVQIISVSSPVLGFLIFNNFGIRITLIVDAITFLISFLFLYAIKVERVQLSKQEKVAIKNILADIADGFTYIKKEKEIMFFLIIAALLNTFLAMFNYLLPFTNSLLKTSGAYATILSISAIGSIIGALIARKIKSSINSMLSMLVFSSLGVIVMGFPSLFELPIWIPYSGSFLFNSLLTMFNIHFFSQVQIRVDEAYMGRVMSTIFTIAIMFMPIGTLFMTIFSFALSNVSFIVIGCAIAILGGLGFSYSKKQF</sequence>
<keyword evidence="9" id="KW-0548">Nucleotidyltransferase</keyword>
<reference evidence="9 12" key="1">
    <citation type="journal article" date="2015" name="PLoS ONE">
        <title>Genomic analysis reveals the molecular basis for capsule loss in the group B streptococcus population.</title>
        <authorList>
            <consortium name="DEVANI Consortium"/>
            <person name="Rosini R."/>
            <person name="Campisi E."/>
            <person name="De Chiara M."/>
            <person name="Tettelin H."/>
            <person name="Rinaudo D."/>
            <person name="Toniolo C."/>
            <person name="Metruccio M."/>
            <person name="Guidotti S."/>
            <person name="Sorensen U.B."/>
            <person name="Kilian M."/>
            <person name="Ramirez M."/>
            <person name="Janulczyk R."/>
            <person name="Donati C."/>
            <person name="Grandi G."/>
            <person name="Margarit I."/>
        </authorList>
    </citation>
    <scope>NUCLEOTIDE SEQUENCE [LARGE SCALE GENOMIC DNA]</scope>
    <source>
        <strain evidence="9 12">ES-PW-063</strain>
    </source>
</reference>
<protein>
    <submittedName>
        <fullName evidence="9">FMN adenylyltransferase</fullName>
    </submittedName>
    <submittedName>
        <fullName evidence="11">MFS transporter</fullName>
    </submittedName>
</protein>
<name>A0A0E1EF21_STRAG</name>
<feature type="transmembrane region" description="Helical" evidence="7">
    <location>
        <begin position="280"/>
        <end position="299"/>
    </location>
</feature>
<feature type="transmembrane region" description="Helical" evidence="7">
    <location>
        <begin position="217"/>
        <end position="238"/>
    </location>
</feature>
<dbReference type="OMA" id="TWIHSIA"/>
<evidence type="ECO:0000313" key="12">
    <source>
        <dbReference type="Proteomes" id="UP000035174"/>
    </source>
</evidence>
<evidence type="ECO:0000313" key="13">
    <source>
        <dbReference type="Proteomes" id="UP000093122"/>
    </source>
</evidence>
<dbReference type="KEGG" id="sage:EN72_01485"/>
<comment type="subcellular location">
    <subcellularLocation>
        <location evidence="1">Cell membrane</location>
        <topology evidence="1">Multi-pass membrane protein</topology>
    </subcellularLocation>
</comment>
<dbReference type="GO" id="GO:0022857">
    <property type="term" value="F:transmembrane transporter activity"/>
    <property type="evidence" value="ECO:0007669"/>
    <property type="project" value="InterPro"/>
</dbReference>
<evidence type="ECO:0000256" key="6">
    <source>
        <dbReference type="ARBA" id="ARBA00023136"/>
    </source>
</evidence>
<gene>
    <name evidence="10" type="ORF">AX245_02400</name>
    <name evidence="11" type="ORF">C4618_12650</name>
    <name evidence="9" type="ORF">WA45_02705</name>
</gene>
<keyword evidence="3" id="KW-1003">Cell membrane</keyword>
<dbReference type="PANTHER" id="PTHR23513">
    <property type="entry name" value="INTEGRAL MEMBRANE EFFLUX PROTEIN-RELATED"/>
    <property type="match status" value="1"/>
</dbReference>
<dbReference type="Proteomes" id="UP000093122">
    <property type="component" value="Unassembled WGS sequence"/>
</dbReference>
<dbReference type="EMBL" id="QHGZ01000256">
    <property type="protein sequence ID" value="RDY74796.1"/>
    <property type="molecule type" value="Genomic_DNA"/>
</dbReference>
<evidence type="ECO:0000313" key="9">
    <source>
        <dbReference type="EMBL" id="KLJ30478.1"/>
    </source>
</evidence>
<dbReference type="CDD" id="cd06173">
    <property type="entry name" value="MFS_MefA_like"/>
    <property type="match status" value="1"/>
</dbReference>
<keyword evidence="5 7" id="KW-1133">Transmembrane helix</keyword>
<keyword evidence="10" id="KW-0808">Transferase</keyword>
<evidence type="ECO:0000256" key="1">
    <source>
        <dbReference type="ARBA" id="ARBA00004651"/>
    </source>
</evidence>
<feature type="transmembrane region" description="Helical" evidence="7">
    <location>
        <begin position="71"/>
        <end position="89"/>
    </location>
</feature>
<dbReference type="AlphaFoldDB" id="A0A0E1EF21"/>
<evidence type="ECO:0000313" key="11">
    <source>
        <dbReference type="EMBL" id="RDY74796.1"/>
    </source>
</evidence>
<feature type="transmembrane region" description="Helical" evidence="7">
    <location>
        <begin position="250"/>
        <end position="268"/>
    </location>
</feature>
<feature type="transmembrane region" description="Helical" evidence="7">
    <location>
        <begin position="41"/>
        <end position="59"/>
    </location>
</feature>
<feature type="transmembrane region" description="Helical" evidence="7">
    <location>
        <begin position="305"/>
        <end position="324"/>
    </location>
</feature>
<feature type="transmembrane region" description="Helical" evidence="7">
    <location>
        <begin position="133"/>
        <end position="155"/>
    </location>
</feature>
<evidence type="ECO:0000256" key="5">
    <source>
        <dbReference type="ARBA" id="ARBA00022989"/>
    </source>
</evidence>
<reference evidence="11 14" key="3">
    <citation type="journal article" date="2018" name="Emerg. Microbes Infect.">
        <title>Phenotypic and molecular analysis of nontypeable Group B streptococci: identification of cps2a and hybrid cps2a/cps5 Group B streptococcal capsule gene clusters.</title>
        <authorList>
            <person name="Alhhazmi A."/>
            <person name="Tyrrell G.J."/>
        </authorList>
    </citation>
    <scope>NUCLEOTIDE SEQUENCE [LARGE SCALE GENOMIC DNA]</scope>
    <source>
        <strain evidence="11 14">PLGBS17</strain>
    </source>
</reference>
<feature type="transmembrane region" description="Helical" evidence="7">
    <location>
        <begin position="344"/>
        <end position="365"/>
    </location>
</feature>
<evidence type="ECO:0000256" key="7">
    <source>
        <dbReference type="SAM" id="Phobius"/>
    </source>
</evidence>
<dbReference type="EMBL" id="MAWT01000001">
    <property type="protein sequence ID" value="OCM72846.1"/>
    <property type="molecule type" value="Genomic_DNA"/>
</dbReference>
<dbReference type="PANTHER" id="PTHR23513:SF11">
    <property type="entry name" value="STAPHYLOFERRIN A TRANSPORTER"/>
    <property type="match status" value="1"/>
</dbReference>
<dbReference type="Proteomes" id="UP000256718">
    <property type="component" value="Unassembled WGS sequence"/>
</dbReference>
<keyword evidence="4 7" id="KW-0812">Transmembrane</keyword>
<dbReference type="EMBL" id="LCVB01000015">
    <property type="protein sequence ID" value="KLJ30478.1"/>
    <property type="molecule type" value="Genomic_DNA"/>
</dbReference>
<feature type="transmembrane region" description="Helical" evidence="7">
    <location>
        <begin position="161"/>
        <end position="182"/>
    </location>
</feature>
<accession>A0A0E1EF21</accession>
<reference evidence="10 13" key="2">
    <citation type="journal article" date="2016" name="Sci. Rep.">
        <title>Serotype IV Streptococcus agalactiae ST-452 has arisen from large genomic recombination events between CC23 and the hypervirulent CC17 lineages.</title>
        <authorList>
            <person name="Campisi E."/>
            <person name="Rinaudo C.D."/>
            <person name="Donati C."/>
            <person name="Barucco M."/>
            <person name="Torricelli G."/>
            <person name="Edwards M.S."/>
            <person name="Baker C.J."/>
            <person name="Margarit I."/>
            <person name="Rosini R."/>
        </authorList>
    </citation>
    <scope>NUCLEOTIDE SEQUENCE [LARGE SCALE GENOMIC DNA]</scope>
    <source>
        <strain evidence="10 13">CZ-PW-140</strain>
    </source>
</reference>
<feature type="transmembrane region" description="Helical" evidence="7">
    <location>
        <begin position="95"/>
        <end position="112"/>
    </location>
</feature>
<dbReference type="Gene3D" id="1.20.1250.20">
    <property type="entry name" value="MFS general substrate transporter like domains"/>
    <property type="match status" value="1"/>
</dbReference>
<evidence type="ECO:0000313" key="14">
    <source>
        <dbReference type="Proteomes" id="UP000256718"/>
    </source>
</evidence>
<organism evidence="11 14">
    <name type="scientific">Streptococcus agalactiae</name>
    <dbReference type="NCBI Taxonomy" id="1311"/>
    <lineage>
        <taxon>Bacteria</taxon>
        <taxon>Bacillati</taxon>
        <taxon>Bacillota</taxon>
        <taxon>Bacilli</taxon>
        <taxon>Lactobacillales</taxon>
        <taxon>Streptococcaceae</taxon>
        <taxon>Streptococcus</taxon>
    </lineage>
</organism>
<evidence type="ECO:0000256" key="3">
    <source>
        <dbReference type="ARBA" id="ARBA00022475"/>
    </source>
</evidence>
<dbReference type="Proteomes" id="UP000035174">
    <property type="component" value="Unassembled WGS sequence"/>
</dbReference>
<evidence type="ECO:0000259" key="8">
    <source>
        <dbReference type="PROSITE" id="PS50850"/>
    </source>
</evidence>
<dbReference type="GO" id="GO:0016779">
    <property type="term" value="F:nucleotidyltransferase activity"/>
    <property type="evidence" value="ECO:0007669"/>
    <property type="project" value="UniProtKB-KW"/>
</dbReference>
<dbReference type="RefSeq" id="WP_001024508.1">
    <property type="nucleotide sequence ID" value="NZ_AP020310.1"/>
</dbReference>
<dbReference type="InterPro" id="IPR011701">
    <property type="entry name" value="MFS"/>
</dbReference>
<keyword evidence="6 7" id="KW-0472">Membrane</keyword>
<feature type="transmembrane region" description="Helical" evidence="7">
    <location>
        <begin position="371"/>
        <end position="389"/>
    </location>
</feature>
<evidence type="ECO:0000313" key="10">
    <source>
        <dbReference type="EMBL" id="OCM72846.1"/>
    </source>
</evidence>
<proteinExistence type="predicted"/>
<dbReference type="PROSITE" id="PS50850">
    <property type="entry name" value="MFS"/>
    <property type="match status" value="1"/>
</dbReference>
<dbReference type="InterPro" id="IPR036259">
    <property type="entry name" value="MFS_trans_sf"/>
</dbReference>
<evidence type="ECO:0000256" key="4">
    <source>
        <dbReference type="ARBA" id="ARBA00022692"/>
    </source>
</evidence>
<evidence type="ECO:0000256" key="2">
    <source>
        <dbReference type="ARBA" id="ARBA00022448"/>
    </source>
</evidence>
<dbReference type="InterPro" id="IPR020846">
    <property type="entry name" value="MFS_dom"/>
</dbReference>
<dbReference type="Pfam" id="PF07690">
    <property type="entry name" value="MFS_1"/>
    <property type="match status" value="1"/>
</dbReference>
<comment type="caution">
    <text evidence="11">The sequence shown here is derived from an EMBL/GenBank/DDBJ whole genome shotgun (WGS) entry which is preliminary data.</text>
</comment>
<dbReference type="SUPFAM" id="SSF103473">
    <property type="entry name" value="MFS general substrate transporter"/>
    <property type="match status" value="1"/>
</dbReference>
<feature type="domain" description="Major facilitator superfamily (MFS) profile" evidence="8">
    <location>
        <begin position="1"/>
        <end position="393"/>
    </location>
</feature>
<keyword evidence="2" id="KW-0813">Transport</keyword>